<dbReference type="InParanoid" id="K3XTX4"/>
<dbReference type="EnsemblPlants" id="KQL06338">
    <property type="protein sequence ID" value="KQL06338"/>
    <property type="gene ID" value="SETIT_005381mg"/>
</dbReference>
<feature type="compositionally biased region" description="Low complexity" evidence="1">
    <location>
        <begin position="117"/>
        <end position="130"/>
    </location>
</feature>
<sequence length="144" mass="15419">MLLVALKGDVNQLLRPFASLASTQKNSLKLSQNRKKKLVPILSIKIRGRFVASYTRGGSVEKPSPTSRAHKVQASTSTSPSPPHEPNASPSPVNGRAAPRIPRLHVAAPIRAAPPCRLRAPLGPAAGASPPVRPRVRPHQVHLR</sequence>
<name>K3XTX4_SETIT</name>
<dbReference type="EMBL" id="AGNK02003243">
    <property type="status" value="NOT_ANNOTATED_CDS"/>
    <property type="molecule type" value="Genomic_DNA"/>
</dbReference>
<feature type="region of interest" description="Disordered" evidence="1">
    <location>
        <begin position="54"/>
        <end position="144"/>
    </location>
</feature>
<evidence type="ECO:0000256" key="1">
    <source>
        <dbReference type="SAM" id="MobiDB-lite"/>
    </source>
</evidence>
<dbReference type="Gramene" id="KQL06338">
    <property type="protein sequence ID" value="KQL06338"/>
    <property type="gene ID" value="SETIT_005381mg"/>
</dbReference>
<proteinExistence type="predicted"/>
<reference evidence="2" key="2">
    <citation type="submission" date="2018-08" db="UniProtKB">
        <authorList>
            <consortium name="EnsemblPlants"/>
        </authorList>
    </citation>
    <scope>IDENTIFICATION</scope>
    <source>
        <strain evidence="2">Yugu1</strain>
    </source>
</reference>
<dbReference type="Proteomes" id="UP000004995">
    <property type="component" value="Unassembled WGS sequence"/>
</dbReference>
<organism evidence="2 3">
    <name type="scientific">Setaria italica</name>
    <name type="common">Foxtail millet</name>
    <name type="synonym">Panicum italicum</name>
    <dbReference type="NCBI Taxonomy" id="4555"/>
    <lineage>
        <taxon>Eukaryota</taxon>
        <taxon>Viridiplantae</taxon>
        <taxon>Streptophyta</taxon>
        <taxon>Embryophyta</taxon>
        <taxon>Tracheophyta</taxon>
        <taxon>Spermatophyta</taxon>
        <taxon>Magnoliopsida</taxon>
        <taxon>Liliopsida</taxon>
        <taxon>Poales</taxon>
        <taxon>Poaceae</taxon>
        <taxon>PACMAD clade</taxon>
        <taxon>Panicoideae</taxon>
        <taxon>Panicodae</taxon>
        <taxon>Paniceae</taxon>
        <taxon>Cenchrinae</taxon>
        <taxon>Setaria</taxon>
    </lineage>
</organism>
<feature type="compositionally biased region" description="Basic residues" evidence="1">
    <location>
        <begin position="134"/>
        <end position="144"/>
    </location>
</feature>
<accession>K3XTX4</accession>
<dbReference type="HOGENOM" id="CLU_1799824_0_0_1"/>
<evidence type="ECO:0000313" key="3">
    <source>
        <dbReference type="Proteomes" id="UP000004995"/>
    </source>
</evidence>
<dbReference type="AlphaFoldDB" id="K3XTX4"/>
<reference evidence="3" key="1">
    <citation type="journal article" date="2012" name="Nat. Biotechnol.">
        <title>Reference genome sequence of the model plant Setaria.</title>
        <authorList>
            <person name="Bennetzen J.L."/>
            <person name="Schmutz J."/>
            <person name="Wang H."/>
            <person name="Percifield R."/>
            <person name="Hawkins J."/>
            <person name="Pontaroli A.C."/>
            <person name="Estep M."/>
            <person name="Feng L."/>
            <person name="Vaughn J.N."/>
            <person name="Grimwood J."/>
            <person name="Jenkins J."/>
            <person name="Barry K."/>
            <person name="Lindquist E."/>
            <person name="Hellsten U."/>
            <person name="Deshpande S."/>
            <person name="Wang X."/>
            <person name="Wu X."/>
            <person name="Mitros T."/>
            <person name="Triplett J."/>
            <person name="Yang X."/>
            <person name="Ye C.Y."/>
            <person name="Mauro-Herrera M."/>
            <person name="Wang L."/>
            <person name="Li P."/>
            <person name="Sharma M."/>
            <person name="Sharma R."/>
            <person name="Ronald P.C."/>
            <person name="Panaud O."/>
            <person name="Kellogg E.A."/>
            <person name="Brutnell T.P."/>
            <person name="Doust A.N."/>
            <person name="Tuskan G.A."/>
            <person name="Rokhsar D."/>
            <person name="Devos K.M."/>
        </authorList>
    </citation>
    <scope>NUCLEOTIDE SEQUENCE [LARGE SCALE GENOMIC DNA]</scope>
    <source>
        <strain evidence="3">cv. Yugu1</strain>
    </source>
</reference>
<protein>
    <submittedName>
        <fullName evidence="2">Uncharacterized protein</fullName>
    </submittedName>
</protein>
<evidence type="ECO:0000313" key="2">
    <source>
        <dbReference type="EnsemblPlants" id="KQL06338"/>
    </source>
</evidence>
<keyword evidence="3" id="KW-1185">Reference proteome</keyword>